<evidence type="ECO:0000256" key="12">
    <source>
        <dbReference type="ARBA" id="ARBA00022806"/>
    </source>
</evidence>
<keyword evidence="13" id="KW-0995">Kinetochore</keyword>
<dbReference type="SUPFAM" id="SSF52540">
    <property type="entry name" value="P-loop containing nucleoside triphosphate hydrolases"/>
    <property type="match status" value="2"/>
</dbReference>
<feature type="compositionally biased region" description="Polar residues" evidence="22">
    <location>
        <begin position="371"/>
        <end position="384"/>
    </location>
</feature>
<keyword evidence="14" id="KW-0067">ATP-binding</keyword>
<keyword evidence="17" id="KW-0137">Centromere</keyword>
<dbReference type="InterPro" id="IPR001650">
    <property type="entry name" value="Helicase_C-like"/>
</dbReference>
<dbReference type="Gene3D" id="3.40.50.10810">
    <property type="entry name" value="Tandem AAA-ATPase domain"/>
    <property type="match status" value="1"/>
</dbReference>
<dbReference type="AlphaFoldDB" id="A0ABD1K840"/>
<dbReference type="Pfam" id="PF00271">
    <property type="entry name" value="Helicase_C"/>
    <property type="match status" value="1"/>
</dbReference>
<evidence type="ECO:0000256" key="4">
    <source>
        <dbReference type="ARBA" id="ARBA00022454"/>
    </source>
</evidence>
<dbReference type="PROSITE" id="PS51194">
    <property type="entry name" value="HELICASE_CTER"/>
    <property type="match status" value="1"/>
</dbReference>
<dbReference type="GO" id="GO:0000776">
    <property type="term" value="C:kinetochore"/>
    <property type="evidence" value="ECO:0007669"/>
    <property type="project" value="UniProtKB-KW"/>
</dbReference>
<dbReference type="InterPro" id="IPR027417">
    <property type="entry name" value="P-loop_NTPase"/>
</dbReference>
<dbReference type="CDD" id="cd18001">
    <property type="entry name" value="DEXHc_ERCC6L"/>
    <property type="match status" value="1"/>
</dbReference>
<feature type="compositionally biased region" description="Basic and acidic residues" evidence="22">
    <location>
        <begin position="992"/>
        <end position="1007"/>
    </location>
</feature>
<dbReference type="InterPro" id="IPR050496">
    <property type="entry name" value="SNF2_RAD54_helicase_repair"/>
</dbReference>
<dbReference type="InterPro" id="IPR014001">
    <property type="entry name" value="Helicase_ATP-bd"/>
</dbReference>
<feature type="region of interest" description="Disordered" evidence="22">
    <location>
        <begin position="1164"/>
        <end position="1194"/>
    </location>
</feature>
<evidence type="ECO:0000256" key="9">
    <source>
        <dbReference type="ARBA" id="ARBA00022776"/>
    </source>
</evidence>
<feature type="compositionally biased region" description="Acidic residues" evidence="22">
    <location>
        <begin position="889"/>
        <end position="899"/>
    </location>
</feature>
<feature type="compositionally biased region" description="Polar residues" evidence="22">
    <location>
        <begin position="1008"/>
        <end position="1018"/>
    </location>
</feature>
<protein>
    <recommendedName>
        <fullName evidence="20">DNA excision repair protein ERCC-6-like</fullName>
        <ecNumber evidence="3">3.6.4.12</ecNumber>
    </recommendedName>
    <alternativeName>
        <fullName evidence="21">ATP-dependent helicase ERCC6-like</fullName>
    </alternativeName>
</protein>
<feature type="compositionally biased region" description="Acidic residues" evidence="22">
    <location>
        <begin position="1164"/>
        <end position="1177"/>
    </location>
</feature>
<dbReference type="PANTHER" id="PTHR45629">
    <property type="entry name" value="SNF2/RAD54 FAMILY MEMBER"/>
    <property type="match status" value="1"/>
</dbReference>
<keyword evidence="8" id="KW-0547">Nucleotide-binding</keyword>
<sequence>MDAQSSDDDDEFIEVNNSGFMLNKTIYDNLYDHQKEGVAFLYGLHRDGKKGGVLADDMGLGKTIQVISFLCGMYDSDLMQHCMLVMPTTLITNWVREFEKWVPGMRVREYHGTSKVIRSKNLRKIQIKGGVLVTSYQMVLNNWELLSSIDGKEFFWDYVILDEAHKIKTSSTKTAKSVHAVLAKHRVLLTGTPVQNNLREMWSLFDFACQGSLLGTYKTFKTQYENPITRAREKDATPGEKVLGLKMSENLMNIISPYFLRRTKADVQKDDKDDKNVEDQPSPTSSNGHGGLEVPSLPEKNDLIVWTYLSPVQEEIYRMFISLDHIKEVLMTTRSPLAELTILKKLCDHPRLLSDKAARELGLSGAPDSALQENENHTSASSIDSVPDDTLISESGKLEFLIELLERLREEGNRTLVFSRSVKMLNIIQRILKNRGFKMVRIDGTVTDLAEREKRIGCFQSDPSYAVFLLTTQVGGVGLTLTSANRVVIFDPSWNPATDAQAVDRAYRIGQTRNVIVYRLITCGTVEEKIYRRQVFKDSLIRQTTGDNKNPFRYFSKQELKELFRLENTRSSTTQLQLQELHSKEQSSDPDLMRHIEYLYTRNMFGVSHHDLLFCVHTTEEDVEGEEEHEYIEKRVLNAENLMKVESQIQRDLKNFELEHTEPRSLLQPPVRTGRQGSGSHRHEDHEEPKSPTFQRPEEEPIVLDETLSPNTSVTNANEFELDSSRTDEVETLQGNSRMRDVTSVTNGNTFKLDSSRTDEVKTLQGNSRMDDANDVISVDDDADVSAEDPGDHVLFKEEENVCEAKVDSFTDAVEEDEDDEGRKKSIGTNDISFQGQSSFATNNPISTVDNEVEEVEVSREYTEDQLVDEEEDHVITRKKKTYIIHSSEDEEDDDDDNDMSVRVEETAPILESSRVSNMNEHLDGPGDTEEPLDDVEDEDDGSVRKKKGGFIISSSEDEGDDEEEVESKTDSVSMQRNFRLDETNDEADMAEYSRDRLLSSEEHDISSAENKSAFLTYSSEEEEEDVKGEDKHSSKTATSTSSQGSSRLTDSNVTASGDDYVNMSAENMESQLESDREDSIIVTKKKRAFVSYSSEEEGGDDDDDDDDDDDHHHNDGNGRKESFNVSSSFLSMSGAMNRSCTSVASRHSLVDNLMEKFEDILMDEDESSEEMVESDQENMFNGLDDSDLPSNLP</sequence>
<keyword evidence="4" id="KW-0158">Chromosome</keyword>
<keyword evidence="5" id="KW-0597">Phosphoprotein</keyword>
<keyword evidence="6" id="KW-0132">Cell division</keyword>
<evidence type="ECO:0000256" key="15">
    <source>
        <dbReference type="ARBA" id="ARBA00023125"/>
    </source>
</evidence>
<feature type="compositionally biased region" description="Basic and acidic residues" evidence="22">
    <location>
        <begin position="681"/>
        <end position="690"/>
    </location>
</feature>
<evidence type="ECO:0000256" key="14">
    <source>
        <dbReference type="ARBA" id="ARBA00022840"/>
    </source>
</evidence>
<keyword evidence="7" id="KW-0677">Repeat</keyword>
<keyword evidence="12" id="KW-0347">Helicase</keyword>
<feature type="compositionally biased region" description="Basic and acidic residues" evidence="22">
    <location>
        <begin position="267"/>
        <end position="278"/>
    </location>
</feature>
<dbReference type="InterPro" id="IPR038718">
    <property type="entry name" value="SNF2-like_sf"/>
</dbReference>
<evidence type="ECO:0000256" key="10">
    <source>
        <dbReference type="ARBA" id="ARBA00022801"/>
    </source>
</evidence>
<keyword evidence="11" id="KW-0802">TPR repeat</keyword>
<evidence type="ECO:0000313" key="25">
    <source>
        <dbReference type="EMBL" id="KAL2095256.1"/>
    </source>
</evidence>
<dbReference type="InterPro" id="IPR049730">
    <property type="entry name" value="SNF2/RAD54-like_C"/>
</dbReference>
<feature type="compositionally biased region" description="Acidic residues" evidence="22">
    <location>
        <begin position="927"/>
        <end position="941"/>
    </location>
</feature>
<keyword evidence="26" id="KW-1185">Reference proteome</keyword>
<evidence type="ECO:0000256" key="13">
    <source>
        <dbReference type="ARBA" id="ARBA00022838"/>
    </source>
</evidence>
<organism evidence="25 26">
    <name type="scientific">Coilia grayii</name>
    <name type="common">Gray's grenadier anchovy</name>
    <dbReference type="NCBI Taxonomy" id="363190"/>
    <lineage>
        <taxon>Eukaryota</taxon>
        <taxon>Metazoa</taxon>
        <taxon>Chordata</taxon>
        <taxon>Craniata</taxon>
        <taxon>Vertebrata</taxon>
        <taxon>Euteleostomi</taxon>
        <taxon>Actinopterygii</taxon>
        <taxon>Neopterygii</taxon>
        <taxon>Teleostei</taxon>
        <taxon>Clupei</taxon>
        <taxon>Clupeiformes</taxon>
        <taxon>Clupeoidei</taxon>
        <taxon>Engraulidae</taxon>
        <taxon>Coilinae</taxon>
        <taxon>Coilia</taxon>
    </lineage>
</organism>
<feature type="compositionally biased region" description="Basic and acidic residues" evidence="22">
    <location>
        <begin position="1111"/>
        <end position="1123"/>
    </location>
</feature>
<feature type="compositionally biased region" description="Polar residues" evidence="22">
    <location>
        <begin position="708"/>
        <end position="718"/>
    </location>
</feature>
<evidence type="ECO:0000256" key="7">
    <source>
        <dbReference type="ARBA" id="ARBA00022737"/>
    </source>
</evidence>
<dbReference type="FunFam" id="3.40.50.10810:FF:000029">
    <property type="entry name" value="ERCC excision repair 6-like, spindle assembly checkpoint helicase"/>
    <property type="match status" value="1"/>
</dbReference>
<comment type="caution">
    <text evidence="25">The sequence shown here is derived from an EMBL/GenBank/DDBJ whole genome shotgun (WGS) entry which is preliminary data.</text>
</comment>
<dbReference type="Gene3D" id="3.40.50.300">
    <property type="entry name" value="P-loop containing nucleotide triphosphate hydrolases"/>
    <property type="match status" value="1"/>
</dbReference>
<gene>
    <name evidence="25" type="ORF">ACEWY4_009975</name>
</gene>
<dbReference type="Proteomes" id="UP001591681">
    <property type="component" value="Unassembled WGS sequence"/>
</dbReference>
<dbReference type="GO" id="GO:0003677">
    <property type="term" value="F:DNA binding"/>
    <property type="evidence" value="ECO:0007669"/>
    <property type="project" value="UniProtKB-KW"/>
</dbReference>
<evidence type="ECO:0000256" key="11">
    <source>
        <dbReference type="ARBA" id="ARBA00022803"/>
    </source>
</evidence>
<name>A0ABD1K840_9TELE</name>
<feature type="compositionally biased region" description="Low complexity" evidence="22">
    <location>
        <begin position="1036"/>
        <end position="1052"/>
    </location>
</feature>
<evidence type="ECO:0000256" key="3">
    <source>
        <dbReference type="ARBA" id="ARBA00012551"/>
    </source>
</evidence>
<evidence type="ECO:0000256" key="2">
    <source>
        <dbReference type="ARBA" id="ARBA00007025"/>
    </source>
</evidence>
<evidence type="ECO:0000256" key="20">
    <source>
        <dbReference type="ARBA" id="ARBA00068237"/>
    </source>
</evidence>
<feature type="region of interest" description="Disordered" evidence="22">
    <location>
        <begin position="365"/>
        <end position="388"/>
    </location>
</feature>
<evidence type="ECO:0000259" key="23">
    <source>
        <dbReference type="PROSITE" id="PS51192"/>
    </source>
</evidence>
<dbReference type="SMART" id="SM00490">
    <property type="entry name" value="HELICc"/>
    <property type="match status" value="1"/>
</dbReference>
<dbReference type="GO" id="GO:0016787">
    <property type="term" value="F:hydrolase activity"/>
    <property type="evidence" value="ECO:0007669"/>
    <property type="project" value="UniProtKB-KW"/>
</dbReference>
<reference evidence="25 26" key="1">
    <citation type="submission" date="2024-09" db="EMBL/GenBank/DDBJ databases">
        <title>A chromosome-level genome assembly of Gray's grenadier anchovy, Coilia grayii.</title>
        <authorList>
            <person name="Fu Z."/>
        </authorList>
    </citation>
    <scope>NUCLEOTIDE SEQUENCE [LARGE SCALE GENOMIC DNA]</scope>
    <source>
        <strain evidence="25">G4</strain>
        <tissue evidence="25">Muscle</tissue>
    </source>
</reference>
<dbReference type="SMART" id="SM00487">
    <property type="entry name" value="DEXDc"/>
    <property type="match status" value="1"/>
</dbReference>
<comment type="subcellular location">
    <subcellularLocation>
        <location evidence="1">Chromosome</location>
        <location evidence="1">Centromere</location>
        <location evidence="1">Kinetochore</location>
    </subcellularLocation>
</comment>
<keyword evidence="16" id="KW-0131">Cell cycle</keyword>
<dbReference type="EC" id="3.6.4.12" evidence="3"/>
<dbReference type="InterPro" id="IPR000330">
    <property type="entry name" value="SNF2_N"/>
</dbReference>
<evidence type="ECO:0000256" key="19">
    <source>
        <dbReference type="ARBA" id="ARBA00058190"/>
    </source>
</evidence>
<evidence type="ECO:0000256" key="18">
    <source>
        <dbReference type="ARBA" id="ARBA00047995"/>
    </source>
</evidence>
<dbReference type="PROSITE" id="PS51192">
    <property type="entry name" value="HELICASE_ATP_BIND_1"/>
    <property type="match status" value="1"/>
</dbReference>
<feature type="region of interest" description="Disordered" evidence="22">
    <location>
        <begin position="808"/>
        <end position="1126"/>
    </location>
</feature>
<feature type="domain" description="Helicase C-terminal" evidence="24">
    <location>
        <begin position="400"/>
        <end position="564"/>
    </location>
</feature>
<feature type="region of interest" description="Disordered" evidence="22">
    <location>
        <begin position="267"/>
        <end position="295"/>
    </location>
</feature>
<dbReference type="Pfam" id="PF00176">
    <property type="entry name" value="SNF2-rel_dom"/>
    <property type="match status" value="1"/>
</dbReference>
<feature type="compositionally biased region" description="Acidic residues" evidence="22">
    <location>
        <begin position="1095"/>
        <end position="1110"/>
    </location>
</feature>
<evidence type="ECO:0000256" key="8">
    <source>
        <dbReference type="ARBA" id="ARBA00022741"/>
    </source>
</evidence>
<evidence type="ECO:0000256" key="6">
    <source>
        <dbReference type="ARBA" id="ARBA00022618"/>
    </source>
</evidence>
<comment type="function">
    <text evidence="19">DNA helicase that acts as a tension sensor that associates with catenated DNA which is stretched under tension until it is resolved during anaphase. Functions as ATP-dependent DNA translocase. Can promote Holliday junction branch migration (in vitro).</text>
</comment>
<comment type="catalytic activity">
    <reaction evidence="18">
        <text>ATP + H2O = ADP + phosphate + H(+)</text>
        <dbReference type="Rhea" id="RHEA:13065"/>
        <dbReference type="ChEBI" id="CHEBI:15377"/>
        <dbReference type="ChEBI" id="CHEBI:15378"/>
        <dbReference type="ChEBI" id="CHEBI:30616"/>
        <dbReference type="ChEBI" id="CHEBI:43474"/>
        <dbReference type="ChEBI" id="CHEBI:456216"/>
        <dbReference type="EC" id="3.6.4.12"/>
    </reaction>
</comment>
<comment type="similarity">
    <text evidence="2">Belongs to the SNF2/RAD54 helicase family.</text>
</comment>
<feature type="compositionally biased region" description="Acidic residues" evidence="22">
    <location>
        <begin position="864"/>
        <end position="873"/>
    </location>
</feature>
<dbReference type="GO" id="GO:0003678">
    <property type="term" value="F:DNA helicase activity"/>
    <property type="evidence" value="ECO:0007669"/>
    <property type="project" value="UniProtKB-EC"/>
</dbReference>
<dbReference type="EMBL" id="JBHFQA010000008">
    <property type="protein sequence ID" value="KAL2095256.1"/>
    <property type="molecule type" value="Genomic_DNA"/>
</dbReference>
<evidence type="ECO:0000256" key="17">
    <source>
        <dbReference type="ARBA" id="ARBA00023328"/>
    </source>
</evidence>
<evidence type="ECO:0000256" key="16">
    <source>
        <dbReference type="ARBA" id="ARBA00023306"/>
    </source>
</evidence>
<feature type="region of interest" description="Disordered" evidence="22">
    <location>
        <begin position="660"/>
        <end position="735"/>
    </location>
</feature>
<accession>A0ABD1K840</accession>
<keyword evidence="15" id="KW-0238">DNA-binding</keyword>
<dbReference type="CDD" id="cd18793">
    <property type="entry name" value="SF2_C_SNF"/>
    <property type="match status" value="1"/>
</dbReference>
<dbReference type="PANTHER" id="PTHR45629:SF7">
    <property type="entry name" value="DNA EXCISION REPAIR PROTEIN ERCC-6-RELATED"/>
    <property type="match status" value="1"/>
</dbReference>
<dbReference type="GO" id="GO:0051301">
    <property type="term" value="P:cell division"/>
    <property type="evidence" value="ECO:0007669"/>
    <property type="project" value="UniProtKB-KW"/>
</dbReference>
<evidence type="ECO:0000256" key="1">
    <source>
        <dbReference type="ARBA" id="ARBA00004629"/>
    </source>
</evidence>
<evidence type="ECO:0000256" key="5">
    <source>
        <dbReference type="ARBA" id="ARBA00022553"/>
    </source>
</evidence>
<evidence type="ECO:0000313" key="26">
    <source>
        <dbReference type="Proteomes" id="UP001591681"/>
    </source>
</evidence>
<proteinExistence type="inferred from homology"/>
<evidence type="ECO:0000259" key="24">
    <source>
        <dbReference type="PROSITE" id="PS51194"/>
    </source>
</evidence>
<keyword evidence="10" id="KW-0378">Hydrolase</keyword>
<keyword evidence="9" id="KW-0498">Mitosis</keyword>
<evidence type="ECO:0000256" key="21">
    <source>
        <dbReference type="ARBA" id="ARBA00081913"/>
    </source>
</evidence>
<evidence type="ECO:0000256" key="22">
    <source>
        <dbReference type="SAM" id="MobiDB-lite"/>
    </source>
</evidence>
<feature type="domain" description="Helicase ATP-binding" evidence="23">
    <location>
        <begin position="43"/>
        <end position="211"/>
    </location>
</feature>
<feature type="compositionally biased region" description="Polar residues" evidence="22">
    <location>
        <begin position="827"/>
        <end position="850"/>
    </location>
</feature>
<dbReference type="GO" id="GO:0005524">
    <property type="term" value="F:ATP binding"/>
    <property type="evidence" value="ECO:0007669"/>
    <property type="project" value="UniProtKB-KW"/>
</dbReference>
<feature type="compositionally biased region" description="Acidic residues" evidence="22">
    <location>
        <begin position="956"/>
        <end position="966"/>
    </location>
</feature>